<dbReference type="AlphaFoldDB" id="A0A672G5A9"/>
<evidence type="ECO:0000313" key="2">
    <source>
        <dbReference type="Proteomes" id="UP000472267"/>
    </source>
</evidence>
<protein>
    <submittedName>
        <fullName evidence="1">Uncharacterized protein</fullName>
    </submittedName>
</protein>
<reference evidence="1" key="2">
    <citation type="submission" date="2025-08" db="UniProtKB">
        <authorList>
            <consortium name="Ensembl"/>
        </authorList>
    </citation>
    <scope>IDENTIFICATION</scope>
</reference>
<evidence type="ECO:0000313" key="1">
    <source>
        <dbReference type="Ensembl" id="ENSSFAP00005013407.1"/>
    </source>
</evidence>
<proteinExistence type="predicted"/>
<organism evidence="1 2">
    <name type="scientific">Salarias fasciatus</name>
    <name type="common">Jewelled blenny</name>
    <name type="synonym">Blennius fasciatus</name>
    <dbReference type="NCBI Taxonomy" id="181472"/>
    <lineage>
        <taxon>Eukaryota</taxon>
        <taxon>Metazoa</taxon>
        <taxon>Chordata</taxon>
        <taxon>Craniata</taxon>
        <taxon>Vertebrata</taxon>
        <taxon>Euteleostomi</taxon>
        <taxon>Actinopterygii</taxon>
        <taxon>Neopterygii</taxon>
        <taxon>Teleostei</taxon>
        <taxon>Neoteleostei</taxon>
        <taxon>Acanthomorphata</taxon>
        <taxon>Ovalentaria</taxon>
        <taxon>Blenniimorphae</taxon>
        <taxon>Blenniiformes</taxon>
        <taxon>Blennioidei</taxon>
        <taxon>Blenniidae</taxon>
        <taxon>Salariinae</taxon>
        <taxon>Salarias</taxon>
    </lineage>
</organism>
<dbReference type="OMA" id="CWGKAQT"/>
<name>A0A672G5A9_SALFA</name>
<keyword evidence="2" id="KW-1185">Reference proteome</keyword>
<dbReference type="Ensembl" id="ENSSFAT00005013973.1">
    <property type="protein sequence ID" value="ENSSFAP00005013407.1"/>
    <property type="gene ID" value="ENSSFAG00005007287.1"/>
</dbReference>
<reference evidence="1" key="1">
    <citation type="submission" date="2019-06" db="EMBL/GenBank/DDBJ databases">
        <authorList>
            <consortium name="Wellcome Sanger Institute Data Sharing"/>
        </authorList>
    </citation>
    <scope>NUCLEOTIDE SEQUENCE [LARGE SCALE GENOMIC DNA]</scope>
</reference>
<dbReference type="Proteomes" id="UP000472267">
    <property type="component" value="Chromosome 5"/>
</dbReference>
<sequence>MAEDHGLGDGDGSVDVTQSLELLLLAVAQHVVLFDGASFISLNSPLDADALVLVALRGDHDVGLVQHKHFDLLGVYELEFTAPVQHGARSADNYLLTLISSNGVDQFDLRVVFSHLLDHLAGLKCQFIGG</sequence>
<dbReference type="InParanoid" id="A0A672G5A9"/>
<reference evidence="1" key="3">
    <citation type="submission" date="2025-09" db="UniProtKB">
        <authorList>
            <consortium name="Ensembl"/>
        </authorList>
    </citation>
    <scope>IDENTIFICATION</scope>
</reference>
<accession>A0A672G5A9</accession>